<dbReference type="Proteomes" id="UP000003860">
    <property type="component" value="Unassembled WGS sequence"/>
</dbReference>
<dbReference type="STRING" id="588581.Cpap_1531"/>
<evidence type="ECO:0000313" key="3">
    <source>
        <dbReference type="Proteomes" id="UP000003860"/>
    </source>
</evidence>
<dbReference type="EMBL" id="ACXX02000009">
    <property type="protein sequence ID" value="EGD47139.1"/>
    <property type="molecule type" value="Genomic_DNA"/>
</dbReference>
<dbReference type="AlphaFoldDB" id="F1TEH3"/>
<reference evidence="2" key="2">
    <citation type="submission" date="2011-01" db="EMBL/GenBank/DDBJ databases">
        <title>The Non-contiguous Finished genome of Clostridium papyrosolvens.</title>
        <authorList>
            <person name="Lucas S."/>
            <person name="Copeland A."/>
            <person name="Lapidus A."/>
            <person name="Cheng J.-F."/>
            <person name="Goodwin L."/>
            <person name="Pitluck S."/>
            <person name="Misra M."/>
            <person name="Chertkov O."/>
            <person name="Detter J.C."/>
            <person name="Han C."/>
            <person name="Tapia R."/>
            <person name="Land M."/>
            <person name="Hauser L."/>
            <person name="Kyrpides N."/>
            <person name="Ivanova N."/>
            <person name="Pagani I."/>
            <person name="Mouttaki H."/>
            <person name="He Z."/>
            <person name="Zhou J."/>
            <person name="Hemme C.L."/>
            <person name="Woyke T."/>
        </authorList>
    </citation>
    <scope>NUCLEOTIDE SEQUENCE [LARGE SCALE GENOMIC DNA]</scope>
    <source>
        <strain evidence="2">DSM 2782</strain>
    </source>
</reference>
<dbReference type="Gene3D" id="2.60.40.3350">
    <property type="match status" value="1"/>
</dbReference>
<accession>F1TEH3</accession>
<dbReference type="Pfam" id="PF10651">
    <property type="entry name" value="BppU_N"/>
    <property type="match status" value="1"/>
</dbReference>
<name>F1TEH3_9FIRM</name>
<dbReference type="OrthoDB" id="9255846at2"/>
<dbReference type="RefSeq" id="WP_004620171.1">
    <property type="nucleotide sequence ID" value="NZ_ACXX02000009.1"/>
</dbReference>
<evidence type="ECO:0000259" key="1">
    <source>
        <dbReference type="Pfam" id="PF10651"/>
    </source>
</evidence>
<proteinExistence type="predicted"/>
<comment type="caution">
    <text evidence="2">The sequence shown here is derived from an EMBL/GenBank/DDBJ whole genome shotgun (WGS) entry which is preliminary data.</text>
</comment>
<dbReference type="InterPro" id="IPR018913">
    <property type="entry name" value="BppU_N"/>
</dbReference>
<protein>
    <recommendedName>
        <fullName evidence="1">BppU N-terminal domain-containing protein</fullName>
    </recommendedName>
</protein>
<organism evidence="2 3">
    <name type="scientific">Ruminiclostridium papyrosolvens DSM 2782</name>
    <dbReference type="NCBI Taxonomy" id="588581"/>
    <lineage>
        <taxon>Bacteria</taxon>
        <taxon>Bacillati</taxon>
        <taxon>Bacillota</taxon>
        <taxon>Clostridia</taxon>
        <taxon>Eubacteriales</taxon>
        <taxon>Oscillospiraceae</taxon>
        <taxon>Ruminiclostridium</taxon>
    </lineage>
</organism>
<keyword evidence="3" id="KW-1185">Reference proteome</keyword>
<gene>
    <name evidence="2" type="ORF">Cpap_1531</name>
</gene>
<reference evidence="2" key="1">
    <citation type="submission" date="2009-07" db="EMBL/GenBank/DDBJ databases">
        <authorList>
            <consortium name="US DOE Joint Genome Institute (JGI-PGF)"/>
            <person name="Lucas S."/>
            <person name="Copeland A."/>
            <person name="Lapidus A."/>
            <person name="Glavina del Rio T."/>
            <person name="Tice H."/>
            <person name="Bruce D."/>
            <person name="Goodwin L."/>
            <person name="Pitluck S."/>
            <person name="Larimer F."/>
            <person name="Land M.L."/>
            <person name="Mouttaki H."/>
            <person name="He Z."/>
            <person name="Zhou J."/>
            <person name="Hemme C.L."/>
        </authorList>
    </citation>
    <scope>NUCLEOTIDE SEQUENCE</scope>
    <source>
        <strain evidence="2">DSM 2782</strain>
    </source>
</reference>
<evidence type="ECO:0000313" key="2">
    <source>
        <dbReference type="EMBL" id="EGD47139.1"/>
    </source>
</evidence>
<feature type="domain" description="BppU N-terminal" evidence="1">
    <location>
        <begin position="20"/>
        <end position="124"/>
    </location>
</feature>
<sequence length="195" mass="22257">MEIEKVYYIALDIKTRLKFEFMEFVRGDTLNKISFTITNNGQKVKLSDYAFKILLKRPDGQIVQSSPTVVVDKLVYSIGTTELEKCGLVIGTVEIYEGLDKITTKNFTYRVVNSFNVENMLDSETEYPINEITNYTHTQVVPAKIWTVHHTLNKKCSVIVVDSADNTVLGDITYIDMQTIEIKFQAEFSGKAYLN</sequence>